<dbReference type="PANTHER" id="PTHR30005">
    <property type="entry name" value="EXOPOLYPHOSPHATASE"/>
    <property type="match status" value="1"/>
</dbReference>
<proteinExistence type="inferred from homology"/>
<dbReference type="SUPFAM" id="SSF53067">
    <property type="entry name" value="Actin-like ATPase domain"/>
    <property type="match status" value="2"/>
</dbReference>
<gene>
    <name evidence="3" type="ORF">SAMN02745207_01739</name>
</gene>
<dbReference type="STRING" id="1121316.SAMN02745207_01739"/>
<dbReference type="PANTHER" id="PTHR30005:SF0">
    <property type="entry name" value="RETROGRADE REGULATION PROTEIN 2"/>
    <property type="match status" value="1"/>
</dbReference>
<dbReference type="OrthoDB" id="9807195at2"/>
<comment type="similarity">
    <text evidence="1">Belongs to the GppA/Ppx family.</text>
</comment>
<dbReference type="InterPro" id="IPR050273">
    <property type="entry name" value="GppA/Ppx_hydrolase"/>
</dbReference>
<reference evidence="3 4" key="1">
    <citation type="submission" date="2016-11" db="EMBL/GenBank/DDBJ databases">
        <authorList>
            <person name="Jaros S."/>
            <person name="Januszkiewicz K."/>
            <person name="Wedrychowicz H."/>
        </authorList>
    </citation>
    <scope>NUCLEOTIDE SEQUENCE [LARGE SCALE GENOMIC DNA]</scope>
    <source>
        <strain evidence="3 4">DSM 8605</strain>
    </source>
</reference>
<dbReference type="Pfam" id="PF02541">
    <property type="entry name" value="Ppx-GppA"/>
    <property type="match status" value="1"/>
</dbReference>
<evidence type="ECO:0000313" key="4">
    <source>
        <dbReference type="Proteomes" id="UP000184447"/>
    </source>
</evidence>
<sequence length="308" mass="34848">MDKVGVIDIGSNSIKLDIFSLMEDGKIINKIRYRSSRSLEGNFENGSINEENMNATLETIDKFVNLCRDEDVKKIVAVATESIRKAKNKEQVLSEVKKLCDIDVNIITGEQEAHYVFKGVKEELDINEGILIDIGGGSTEIIYFKENSIIDVISIPIGARTMTKRFQLKDLISDELEDELEVFLIKEYFSKIKWLINKNDIPVIGSGGTMKNLAKLINHNLFSCILTDENFHFSREDVEEIHDLIKNKSVKDIKELKGVSDRNLEVVKGGAAILLSFLRLTNIHSIIVSNSGIREGILREYLEKNKNQ</sequence>
<evidence type="ECO:0000313" key="3">
    <source>
        <dbReference type="EMBL" id="SHH62472.1"/>
    </source>
</evidence>
<dbReference type="Gene3D" id="3.30.420.40">
    <property type="match status" value="1"/>
</dbReference>
<organism evidence="3 4">
    <name type="scientific">Clostridium grantii DSM 8605</name>
    <dbReference type="NCBI Taxonomy" id="1121316"/>
    <lineage>
        <taxon>Bacteria</taxon>
        <taxon>Bacillati</taxon>
        <taxon>Bacillota</taxon>
        <taxon>Clostridia</taxon>
        <taxon>Eubacteriales</taxon>
        <taxon>Clostridiaceae</taxon>
        <taxon>Clostridium</taxon>
    </lineage>
</organism>
<keyword evidence="4" id="KW-1185">Reference proteome</keyword>
<dbReference type="EMBL" id="FQXM01000008">
    <property type="protein sequence ID" value="SHH62472.1"/>
    <property type="molecule type" value="Genomic_DNA"/>
</dbReference>
<dbReference type="AlphaFoldDB" id="A0A1M5UHD5"/>
<dbReference type="Proteomes" id="UP000184447">
    <property type="component" value="Unassembled WGS sequence"/>
</dbReference>
<dbReference type="RefSeq" id="WP_073338048.1">
    <property type="nucleotide sequence ID" value="NZ_FQXM01000008.1"/>
</dbReference>
<feature type="domain" description="Ppx/GppA phosphatase N-terminal" evidence="2">
    <location>
        <begin position="42"/>
        <end position="303"/>
    </location>
</feature>
<protein>
    <submittedName>
        <fullName evidence="3">Ppx/GppA phosphatase family protein</fullName>
    </submittedName>
</protein>
<dbReference type="Gene3D" id="3.30.420.150">
    <property type="entry name" value="Exopolyphosphatase. Domain 2"/>
    <property type="match status" value="1"/>
</dbReference>
<evidence type="ECO:0000256" key="1">
    <source>
        <dbReference type="ARBA" id="ARBA00007125"/>
    </source>
</evidence>
<name>A0A1M5UHD5_9CLOT</name>
<accession>A0A1M5UHD5</accession>
<dbReference type="GO" id="GO:0006357">
    <property type="term" value="P:regulation of transcription by RNA polymerase II"/>
    <property type="evidence" value="ECO:0007669"/>
    <property type="project" value="TreeGrafter"/>
</dbReference>
<evidence type="ECO:0000259" key="2">
    <source>
        <dbReference type="Pfam" id="PF02541"/>
    </source>
</evidence>
<dbReference type="InterPro" id="IPR003695">
    <property type="entry name" value="Ppx_GppA_N"/>
</dbReference>
<dbReference type="CDD" id="cd24052">
    <property type="entry name" value="ASKHA_NBD_HpPPX-GppA-like"/>
    <property type="match status" value="1"/>
</dbReference>
<dbReference type="InterPro" id="IPR043129">
    <property type="entry name" value="ATPase_NBD"/>
</dbReference>